<evidence type="ECO:0000256" key="1">
    <source>
        <dbReference type="SAM" id="MobiDB-lite"/>
    </source>
</evidence>
<sequence>MRSPSSSTITTSGTRPPPASATSAPSTNIWIISQRWNPAIRPRSKPPAARICTPPARPFCNPCRRSPPKPPEVGRGISAKRSPMPAPHPPAGTVLRTPVNGAKGYAATSRFPQPLAGHVPSPRERERVRVRGSYPRKSDSRRSYETFRCVSRYRAHDGR</sequence>
<dbReference type="AlphaFoldDB" id="A0A2K9YX91"/>
<evidence type="ECO:0000313" key="3">
    <source>
        <dbReference type="Proteomes" id="UP000238523"/>
    </source>
</evidence>
<protein>
    <submittedName>
        <fullName evidence="2">Uncharacterized protein</fullName>
    </submittedName>
</protein>
<gene>
    <name evidence="2" type="ORF">CUJ84_Chr000155</name>
</gene>
<organism evidence="2 3">
    <name type="scientific">Rhizobium leguminosarum</name>
    <dbReference type="NCBI Taxonomy" id="384"/>
    <lineage>
        <taxon>Bacteria</taxon>
        <taxon>Pseudomonadati</taxon>
        <taxon>Pseudomonadota</taxon>
        <taxon>Alphaproteobacteria</taxon>
        <taxon>Hyphomicrobiales</taxon>
        <taxon>Rhizobiaceae</taxon>
        <taxon>Rhizobium/Agrobacterium group</taxon>
        <taxon>Rhizobium</taxon>
    </lineage>
</organism>
<feature type="compositionally biased region" description="Low complexity" evidence="1">
    <location>
        <begin position="1"/>
        <end position="27"/>
    </location>
</feature>
<proteinExistence type="predicted"/>
<reference evidence="2 3" key="1">
    <citation type="submission" date="2017-11" db="EMBL/GenBank/DDBJ databases">
        <title>Complete genome of Rhizobium leguminosarum Norway, an ineffective micro-symbiont.</title>
        <authorList>
            <person name="Hoffrichter A."/>
            <person name="Liang J."/>
            <person name="Brachmann A."/>
            <person name="Marin M."/>
        </authorList>
    </citation>
    <scope>NUCLEOTIDE SEQUENCE [LARGE SCALE GENOMIC DNA]</scope>
    <source>
        <strain evidence="2 3">Norway</strain>
    </source>
</reference>
<accession>A0A2K9YX91</accession>
<dbReference type="Proteomes" id="UP000238523">
    <property type="component" value="Chromosome"/>
</dbReference>
<dbReference type="EMBL" id="CP025012">
    <property type="protein sequence ID" value="AUW40577.1"/>
    <property type="molecule type" value="Genomic_DNA"/>
</dbReference>
<evidence type="ECO:0000313" key="2">
    <source>
        <dbReference type="EMBL" id="AUW40577.1"/>
    </source>
</evidence>
<feature type="region of interest" description="Disordered" evidence="1">
    <location>
        <begin position="1"/>
        <end position="143"/>
    </location>
</feature>
<name>A0A2K9YX91_RHILE</name>